<accession>A0ACC2VG27</accession>
<comment type="caution">
    <text evidence="1">The sequence shown here is derived from an EMBL/GenBank/DDBJ whole genome shotgun (WGS) entry which is preliminary data.</text>
</comment>
<protein>
    <submittedName>
        <fullName evidence="1">Uncharacterized protein</fullName>
    </submittedName>
</protein>
<gene>
    <name evidence="1" type="ORF">QFC20_006098</name>
</gene>
<name>A0ACC2VG27_9TREE</name>
<dbReference type="Proteomes" id="UP001230649">
    <property type="component" value="Unassembled WGS sequence"/>
</dbReference>
<proteinExistence type="predicted"/>
<evidence type="ECO:0000313" key="2">
    <source>
        <dbReference type="Proteomes" id="UP001230649"/>
    </source>
</evidence>
<sequence>MSTRLQRPRPSSSRQSSGSSLPYLNDLNDVSGSDNDAEQGLERTKSRVTLKGKGMFSRADVDKCGRINVMLNLKHKGPLDLPKDYALSVAEQGLEPNGRSCAGSYKYDQDSTIDPFGPDCPELNIVIGYGSQPMATSGNSSWRQAEEYYDGDGQRWSGVDTKK</sequence>
<evidence type="ECO:0000313" key="1">
    <source>
        <dbReference type="EMBL" id="KAJ9097875.1"/>
    </source>
</evidence>
<organism evidence="1 2">
    <name type="scientific">Naganishia adeliensis</name>
    <dbReference type="NCBI Taxonomy" id="92952"/>
    <lineage>
        <taxon>Eukaryota</taxon>
        <taxon>Fungi</taxon>
        <taxon>Dikarya</taxon>
        <taxon>Basidiomycota</taxon>
        <taxon>Agaricomycotina</taxon>
        <taxon>Tremellomycetes</taxon>
        <taxon>Filobasidiales</taxon>
        <taxon>Filobasidiaceae</taxon>
        <taxon>Naganishia</taxon>
    </lineage>
</organism>
<keyword evidence="2" id="KW-1185">Reference proteome</keyword>
<reference evidence="1" key="1">
    <citation type="submission" date="2023-04" db="EMBL/GenBank/DDBJ databases">
        <title>Draft Genome sequencing of Naganishia species isolated from polar environments using Oxford Nanopore Technology.</title>
        <authorList>
            <person name="Leo P."/>
            <person name="Venkateswaran K."/>
        </authorList>
    </citation>
    <scope>NUCLEOTIDE SEQUENCE</scope>
    <source>
        <strain evidence="1">MNA-CCFEE 5262</strain>
    </source>
</reference>
<dbReference type="EMBL" id="JASBWS010000099">
    <property type="protein sequence ID" value="KAJ9097875.1"/>
    <property type="molecule type" value="Genomic_DNA"/>
</dbReference>